<keyword evidence="2" id="KW-0408">Iron</keyword>
<dbReference type="SUPFAM" id="SSF51430">
    <property type="entry name" value="NAD(P)-linked oxidoreductase"/>
    <property type="match status" value="1"/>
</dbReference>
<dbReference type="InterPro" id="IPR036812">
    <property type="entry name" value="NAD(P)_OxRdtase_dom_sf"/>
</dbReference>
<dbReference type="InterPro" id="IPR053135">
    <property type="entry name" value="AKR2_Oxidoreductase"/>
</dbReference>
<dbReference type="Gene3D" id="3.20.20.100">
    <property type="entry name" value="NADP-dependent oxidoreductase domain"/>
    <property type="match status" value="1"/>
</dbReference>
<protein>
    <submittedName>
        <fullName evidence="5">Aldo/keto reductase</fullName>
    </submittedName>
</protein>
<dbReference type="STRING" id="870242.cpu_09480"/>
<proteinExistence type="predicted"/>
<dbReference type="PROSITE" id="PS00198">
    <property type="entry name" value="4FE4S_FER_1"/>
    <property type="match status" value="1"/>
</dbReference>
<dbReference type="SUPFAM" id="SSF54862">
    <property type="entry name" value="4Fe-4S ferredoxins"/>
    <property type="match status" value="1"/>
</dbReference>
<organism evidence="5 6">
    <name type="scientific">Carboxydothermus pertinax</name>
    <dbReference type="NCBI Taxonomy" id="870242"/>
    <lineage>
        <taxon>Bacteria</taxon>
        <taxon>Bacillati</taxon>
        <taxon>Bacillota</taxon>
        <taxon>Clostridia</taxon>
        <taxon>Thermoanaerobacterales</taxon>
        <taxon>Thermoanaerobacteraceae</taxon>
        <taxon>Carboxydothermus</taxon>
    </lineage>
</organism>
<name>A0A1L8CU38_9THEO</name>
<dbReference type="Gene3D" id="3.30.70.20">
    <property type="match status" value="1"/>
</dbReference>
<evidence type="ECO:0000313" key="6">
    <source>
        <dbReference type="Proteomes" id="UP000187485"/>
    </source>
</evidence>
<accession>A0A1L8CU38</accession>
<evidence type="ECO:0000256" key="2">
    <source>
        <dbReference type="ARBA" id="ARBA00023004"/>
    </source>
</evidence>
<dbReference type="OrthoDB" id="9773828at2"/>
<gene>
    <name evidence="5" type="ORF">cpu_09480</name>
</gene>
<dbReference type="InterPro" id="IPR017896">
    <property type="entry name" value="4Fe4S_Fe-S-bd"/>
</dbReference>
<evidence type="ECO:0000256" key="1">
    <source>
        <dbReference type="ARBA" id="ARBA00022723"/>
    </source>
</evidence>
<comment type="caution">
    <text evidence="5">The sequence shown here is derived from an EMBL/GenBank/DDBJ whole genome shotgun (WGS) entry which is preliminary data.</text>
</comment>
<dbReference type="InterPro" id="IPR023210">
    <property type="entry name" value="NADP_OxRdtase_dom"/>
</dbReference>
<dbReference type="PROSITE" id="PS51379">
    <property type="entry name" value="4FE4S_FER_2"/>
    <property type="match status" value="2"/>
</dbReference>
<dbReference type="InterPro" id="IPR020471">
    <property type="entry name" value="AKR"/>
</dbReference>
<keyword evidence="3" id="KW-0411">Iron-sulfur</keyword>
<dbReference type="GO" id="GO:0051536">
    <property type="term" value="F:iron-sulfur cluster binding"/>
    <property type="evidence" value="ECO:0007669"/>
    <property type="project" value="UniProtKB-KW"/>
</dbReference>
<dbReference type="Proteomes" id="UP000187485">
    <property type="component" value="Unassembled WGS sequence"/>
</dbReference>
<reference evidence="6" key="1">
    <citation type="submission" date="2016-12" db="EMBL/GenBank/DDBJ databases">
        <title>Draft Genome Sequences od Carboxydothermus pertinax and islandicus, Hydrogenogenic Carboxydotrophic Bacteria.</title>
        <authorList>
            <person name="Fukuyama Y."/>
            <person name="Ohmae K."/>
            <person name="Yoneda Y."/>
            <person name="Yoshida T."/>
            <person name="Sako Y."/>
        </authorList>
    </citation>
    <scope>NUCLEOTIDE SEQUENCE [LARGE SCALE GENOMIC DNA]</scope>
    <source>
        <strain evidence="6">Ug1</strain>
    </source>
</reference>
<evidence type="ECO:0000259" key="4">
    <source>
        <dbReference type="PROSITE" id="PS51379"/>
    </source>
</evidence>
<evidence type="ECO:0000256" key="3">
    <source>
        <dbReference type="ARBA" id="ARBA00023014"/>
    </source>
</evidence>
<dbReference type="CDD" id="cd19100">
    <property type="entry name" value="AKR_unchar"/>
    <property type="match status" value="1"/>
</dbReference>
<dbReference type="GO" id="GO:0046872">
    <property type="term" value="F:metal ion binding"/>
    <property type="evidence" value="ECO:0007669"/>
    <property type="project" value="UniProtKB-KW"/>
</dbReference>
<dbReference type="RefSeq" id="WP_075858923.1">
    <property type="nucleotide sequence ID" value="NZ_BDJK01000013.1"/>
</dbReference>
<dbReference type="AlphaFoldDB" id="A0A1L8CU38"/>
<dbReference type="PANTHER" id="PTHR43312">
    <property type="entry name" value="D-THREO-ALDOSE 1-DEHYDROGENASE"/>
    <property type="match status" value="1"/>
</dbReference>
<dbReference type="PANTHER" id="PTHR43312:SF1">
    <property type="entry name" value="NADP-DEPENDENT OXIDOREDUCTASE DOMAIN-CONTAINING PROTEIN"/>
    <property type="match status" value="1"/>
</dbReference>
<dbReference type="Pfam" id="PF12838">
    <property type="entry name" value="Fer4_7"/>
    <property type="match status" value="1"/>
</dbReference>
<evidence type="ECO:0000313" key="5">
    <source>
        <dbReference type="EMBL" id="GAV22438.1"/>
    </source>
</evidence>
<dbReference type="Pfam" id="PF00248">
    <property type="entry name" value="Aldo_ket_red"/>
    <property type="match status" value="1"/>
</dbReference>
<dbReference type="GO" id="GO:0016491">
    <property type="term" value="F:oxidoreductase activity"/>
    <property type="evidence" value="ECO:0007669"/>
    <property type="project" value="InterPro"/>
</dbReference>
<dbReference type="EMBL" id="BDJK01000013">
    <property type="protein sequence ID" value="GAV22438.1"/>
    <property type="molecule type" value="Genomic_DNA"/>
</dbReference>
<dbReference type="PRINTS" id="PR00069">
    <property type="entry name" value="ALDKETRDTASE"/>
</dbReference>
<sequence>MEKRVLGNTGIEVSRLCFGALTIGPLQRNLSLNEGARIIRLALEKGVNFIDTAELYQTYPYIKKALEGFPTDRVVIATKSYAATAQEMEKSLKRALSALGRDYIDIFLLHEQESYFTLKGHEEALFFLVKAKEKGYVRAVGISTHHIAGVRAGMMHPAVEVIHPLINYRGIGIADGSTQEMLEAIAEAYLMGKGLYGMKPLGGGHLGSDFKKAFDFVLGIKELSAIAVGMKSEIEVIANINYFQKGEIDGNIEENLKKLSKKLHIESWCQGCGQCIDACSQKALALGPTGKIQVNKEKCLFCGYCGARCPHFAIKVI</sequence>
<feature type="domain" description="4Fe-4S ferredoxin-type" evidence="4">
    <location>
        <begin position="261"/>
        <end position="289"/>
    </location>
</feature>
<dbReference type="InterPro" id="IPR017900">
    <property type="entry name" value="4Fe4S_Fe_S_CS"/>
</dbReference>
<keyword evidence="1" id="KW-0479">Metal-binding</keyword>
<keyword evidence="6" id="KW-1185">Reference proteome</keyword>
<feature type="domain" description="4Fe-4S ferredoxin-type" evidence="4">
    <location>
        <begin position="290"/>
        <end position="317"/>
    </location>
</feature>